<organism evidence="2 3">
    <name type="scientific">Burkholderia gladioli</name>
    <name type="common">Pseudomonas marginata</name>
    <name type="synonym">Phytomonas marginata</name>
    <dbReference type="NCBI Taxonomy" id="28095"/>
    <lineage>
        <taxon>Bacteria</taxon>
        <taxon>Pseudomonadati</taxon>
        <taxon>Pseudomonadota</taxon>
        <taxon>Betaproteobacteria</taxon>
        <taxon>Burkholderiales</taxon>
        <taxon>Burkholderiaceae</taxon>
        <taxon>Burkholderia</taxon>
    </lineage>
</organism>
<evidence type="ECO:0000313" key="3">
    <source>
        <dbReference type="Proteomes" id="UP001059745"/>
    </source>
</evidence>
<proteinExistence type="predicted"/>
<keyword evidence="1" id="KW-0812">Transmembrane</keyword>
<keyword evidence="1" id="KW-0472">Membrane</keyword>
<protein>
    <submittedName>
        <fullName evidence="2">Uncharacterized protein</fullName>
    </submittedName>
</protein>
<evidence type="ECO:0000313" key="2">
    <source>
        <dbReference type="EMBL" id="UWX70359.1"/>
    </source>
</evidence>
<dbReference type="Proteomes" id="UP001059745">
    <property type="component" value="Chromosome 1"/>
</dbReference>
<sequence length="175" mass="19148">MADASWTDYFGIVGMVTGVFGAIMGYVGYRRSNQIKALDMRVALRKDLAEAWGTIATLRKMMTDANASRQATLAARGLGHSGAWVAWEQNLETDRAELEEVVAATRGEDADFSALSEGQLETELVTIHKVKATISTLLDKYRGEIAADDETRRQIAHQMAAITAARIGQNAQRND</sequence>
<accession>A0AB38TR20</accession>
<name>A0AB38TR20_BURGA</name>
<dbReference type="RefSeq" id="WP_186018393.1">
    <property type="nucleotide sequence ID" value="NZ_CADEQE010000008.1"/>
</dbReference>
<dbReference type="AlphaFoldDB" id="A0AB38TR20"/>
<gene>
    <name evidence="2" type="ORF">NYZ96_00845</name>
</gene>
<feature type="transmembrane region" description="Helical" evidence="1">
    <location>
        <begin position="6"/>
        <end position="29"/>
    </location>
</feature>
<keyword evidence="1" id="KW-1133">Transmembrane helix</keyword>
<dbReference type="EMBL" id="CP104214">
    <property type="protein sequence ID" value="UWX70359.1"/>
    <property type="molecule type" value="Genomic_DNA"/>
</dbReference>
<evidence type="ECO:0000256" key="1">
    <source>
        <dbReference type="SAM" id="Phobius"/>
    </source>
</evidence>
<reference evidence="2" key="1">
    <citation type="submission" date="2022-09" db="EMBL/GenBank/DDBJ databases">
        <title>Genomic of Burkholderia gladioli.</title>
        <authorList>
            <person name="Wu H."/>
        </authorList>
    </citation>
    <scope>NUCLEOTIDE SEQUENCE</scope>
    <source>
        <strain evidence="2">ZN-S4</strain>
    </source>
</reference>